<organism evidence="2 3">
    <name type="scientific">Catalinimonas alkaloidigena</name>
    <dbReference type="NCBI Taxonomy" id="1075417"/>
    <lineage>
        <taxon>Bacteria</taxon>
        <taxon>Pseudomonadati</taxon>
        <taxon>Bacteroidota</taxon>
        <taxon>Cytophagia</taxon>
        <taxon>Cytophagales</taxon>
        <taxon>Catalimonadaceae</taxon>
        <taxon>Catalinimonas</taxon>
    </lineage>
</organism>
<proteinExistence type="predicted"/>
<feature type="transmembrane region" description="Helical" evidence="1">
    <location>
        <begin position="109"/>
        <end position="131"/>
    </location>
</feature>
<dbReference type="EMBL" id="FNFO01000002">
    <property type="protein sequence ID" value="SDK36119.1"/>
    <property type="molecule type" value="Genomic_DNA"/>
</dbReference>
<dbReference type="InterPro" id="IPR036390">
    <property type="entry name" value="WH_DNA-bd_sf"/>
</dbReference>
<dbReference type="Proteomes" id="UP000198510">
    <property type="component" value="Unassembled WGS sequence"/>
</dbReference>
<keyword evidence="1" id="KW-1133">Transmembrane helix</keyword>
<name>A0A1G9B9H7_9BACT</name>
<evidence type="ECO:0000256" key="1">
    <source>
        <dbReference type="SAM" id="Phobius"/>
    </source>
</evidence>
<dbReference type="RefSeq" id="WP_089680305.1">
    <property type="nucleotide sequence ID" value="NZ_FNFO01000002.1"/>
</dbReference>
<gene>
    <name evidence="2" type="ORF">SAMN05421823_102555</name>
</gene>
<protein>
    <submittedName>
        <fullName evidence="2">Uncharacterized protein</fullName>
    </submittedName>
</protein>
<dbReference type="AlphaFoldDB" id="A0A1G9B9H7"/>
<keyword evidence="1" id="KW-0812">Transmembrane</keyword>
<evidence type="ECO:0000313" key="3">
    <source>
        <dbReference type="Proteomes" id="UP000198510"/>
    </source>
</evidence>
<keyword evidence="3" id="KW-1185">Reference proteome</keyword>
<keyword evidence="1" id="KW-0472">Membrane</keyword>
<dbReference type="STRING" id="1075417.SAMN05421823_102555"/>
<sequence>MTDEEVIDRILFRLYEVDPGALYVADFCMDDLRLDYPTCQGYVNRLVHEGLVRPLGSAQFMILTQKGKEVVKEGYRVFRQKEETPAQVEKMLRELSVRQLKGHIFQLRYWWAFVLINALMALLIAWSLYFLMR</sequence>
<dbReference type="SUPFAM" id="SSF46785">
    <property type="entry name" value="Winged helix' DNA-binding domain"/>
    <property type="match status" value="1"/>
</dbReference>
<evidence type="ECO:0000313" key="2">
    <source>
        <dbReference type="EMBL" id="SDK36119.1"/>
    </source>
</evidence>
<accession>A0A1G9B9H7</accession>
<reference evidence="2 3" key="1">
    <citation type="submission" date="2016-10" db="EMBL/GenBank/DDBJ databases">
        <authorList>
            <person name="de Groot N.N."/>
        </authorList>
    </citation>
    <scope>NUCLEOTIDE SEQUENCE [LARGE SCALE GENOMIC DNA]</scope>
    <source>
        <strain evidence="2 3">DSM 25186</strain>
    </source>
</reference>